<evidence type="ECO:0000313" key="3">
    <source>
        <dbReference type="Proteomes" id="UP000242224"/>
    </source>
</evidence>
<dbReference type="EMBL" id="MPZS01000001">
    <property type="protein sequence ID" value="OOY13437.1"/>
    <property type="molecule type" value="Genomic_DNA"/>
</dbReference>
<gene>
    <name evidence="2" type="ORF">BMG00_06595</name>
</gene>
<dbReference type="RefSeq" id="WP_078573705.1">
    <property type="nucleotide sequence ID" value="NZ_MPZS01000001.1"/>
</dbReference>
<name>A0ABX3MPH5_9RHOB</name>
<sequence length="284" mass="29947">MRERNGGAIDLAGRAAQLLGAELVEARPLAGGDLSPVVALFLADGRKAVAKGGPAPQVEARMLAALRAAGARVPCVLAVCEDLLVMEMLPDQGALRAPGWSELGTMLRGVHGAPSRSPGFDPARPFGWGEDYAFGPVLIPNAPLADWPSFWAERRLLPASPFLPAALAHRIDALAARLPDHLPAQPAPALLHGDLWTGNVLASGGRLSGVIDPASYYGDGEVDLAMLHLFGAPHPEFQAAYGPLAPGWQVRRSIYQLWPALVHVRLFGSGYHGMVAGLLDRLGV</sequence>
<evidence type="ECO:0000313" key="2">
    <source>
        <dbReference type="EMBL" id="OOY13437.1"/>
    </source>
</evidence>
<proteinExistence type="inferred from homology"/>
<dbReference type="Gene3D" id="3.90.1200.10">
    <property type="match status" value="1"/>
</dbReference>
<dbReference type="PANTHER" id="PTHR12149:SF8">
    <property type="entry name" value="PROTEIN-RIBULOSAMINE 3-KINASE"/>
    <property type="match status" value="1"/>
</dbReference>
<reference evidence="2 3" key="1">
    <citation type="submission" date="2016-11" db="EMBL/GenBank/DDBJ databases">
        <title>A multilocus sequence analysis scheme for characterization of bacteria in the genus Thioclava.</title>
        <authorList>
            <person name="Liu Y."/>
            <person name="Shao Z."/>
        </authorList>
    </citation>
    <scope>NUCLEOTIDE SEQUENCE [LARGE SCALE GENOMIC DNA]</scope>
    <source>
        <strain evidence="2 3">11.10-0-13</strain>
    </source>
</reference>
<dbReference type="Pfam" id="PF03881">
    <property type="entry name" value="Fructosamin_kin"/>
    <property type="match status" value="1"/>
</dbReference>
<dbReference type="SUPFAM" id="SSF56112">
    <property type="entry name" value="Protein kinase-like (PK-like)"/>
    <property type="match status" value="1"/>
</dbReference>
<organism evidence="2 3">
    <name type="scientific">Thioclava marina</name>
    <dbReference type="NCBI Taxonomy" id="1915077"/>
    <lineage>
        <taxon>Bacteria</taxon>
        <taxon>Pseudomonadati</taxon>
        <taxon>Pseudomonadota</taxon>
        <taxon>Alphaproteobacteria</taxon>
        <taxon>Rhodobacterales</taxon>
        <taxon>Paracoccaceae</taxon>
        <taxon>Thioclava</taxon>
    </lineage>
</organism>
<dbReference type="InterPro" id="IPR011009">
    <property type="entry name" value="Kinase-like_dom_sf"/>
</dbReference>
<comment type="similarity">
    <text evidence="1">Belongs to the fructosamine kinase family.</text>
</comment>
<dbReference type="PANTHER" id="PTHR12149">
    <property type="entry name" value="FRUCTOSAMINE 3 KINASE-RELATED PROTEIN"/>
    <property type="match status" value="1"/>
</dbReference>
<dbReference type="Gene3D" id="3.30.200.20">
    <property type="entry name" value="Phosphorylase Kinase, domain 1"/>
    <property type="match status" value="1"/>
</dbReference>
<comment type="caution">
    <text evidence="2">The sequence shown here is derived from an EMBL/GenBank/DDBJ whole genome shotgun (WGS) entry which is preliminary data.</text>
</comment>
<accession>A0ABX3MPH5</accession>
<dbReference type="Proteomes" id="UP000242224">
    <property type="component" value="Unassembled WGS sequence"/>
</dbReference>
<keyword evidence="3" id="KW-1185">Reference proteome</keyword>
<evidence type="ECO:0000256" key="1">
    <source>
        <dbReference type="ARBA" id="ARBA00009460"/>
    </source>
</evidence>
<protein>
    <submittedName>
        <fullName evidence="2">Aminoglycoside phosphotransferase</fullName>
    </submittedName>
</protein>
<dbReference type="InterPro" id="IPR016477">
    <property type="entry name" value="Fructo-/Ketosamine-3-kinase"/>
</dbReference>